<dbReference type="Gene3D" id="2.160.10.10">
    <property type="entry name" value="Hexapeptide repeat proteins"/>
    <property type="match status" value="1"/>
</dbReference>
<evidence type="ECO:0008006" key="4">
    <source>
        <dbReference type="Google" id="ProtNLM"/>
    </source>
</evidence>
<dbReference type="GO" id="GO:0005869">
    <property type="term" value="C:dynactin complex"/>
    <property type="evidence" value="ECO:0007669"/>
    <property type="project" value="InterPro"/>
</dbReference>
<comment type="caution">
    <text evidence="2">The sequence shown here is derived from an EMBL/GenBank/DDBJ whole genome shotgun (WGS) entry which is preliminary data.</text>
</comment>
<dbReference type="Proteomes" id="UP000678393">
    <property type="component" value="Unassembled WGS sequence"/>
</dbReference>
<keyword evidence="3" id="KW-1185">Reference proteome</keyword>
<evidence type="ECO:0000313" key="2">
    <source>
        <dbReference type="EMBL" id="CAG5135552.1"/>
    </source>
</evidence>
<keyword evidence="1" id="KW-0963">Cytoplasm</keyword>
<dbReference type="PANTHER" id="PTHR13072">
    <property type="entry name" value="DYNACTIN 6"/>
    <property type="match status" value="1"/>
</dbReference>
<protein>
    <recommendedName>
        <fullName evidence="4">Dynactin subunit 6</fullName>
    </recommendedName>
</protein>
<name>A0A8S4A5I8_9EUPU</name>
<dbReference type="AlphaFoldDB" id="A0A8S4A5I8"/>
<proteinExistence type="predicted"/>
<dbReference type="GO" id="GO:0070840">
    <property type="term" value="F:dynein complex binding"/>
    <property type="evidence" value="ECO:0007669"/>
    <property type="project" value="TreeGrafter"/>
</dbReference>
<dbReference type="PANTHER" id="PTHR13072:SF0">
    <property type="entry name" value="DYNACTIN SUBUNIT 6"/>
    <property type="match status" value="1"/>
</dbReference>
<evidence type="ECO:0000256" key="1">
    <source>
        <dbReference type="ARBA" id="ARBA00022490"/>
    </source>
</evidence>
<feature type="non-terminal residue" evidence="2">
    <location>
        <position position="81"/>
    </location>
</feature>
<sequence>KIGTKVEVANGCIIGAGCELNMAELLPDNTVIYGENCERRIQREKPSVQALQIDFLTKIMPNYHYLIKPNIQPRPQASIKK</sequence>
<dbReference type="EMBL" id="CAJHNH020008423">
    <property type="protein sequence ID" value="CAG5135552.1"/>
    <property type="molecule type" value="Genomic_DNA"/>
</dbReference>
<evidence type="ECO:0000313" key="3">
    <source>
        <dbReference type="Proteomes" id="UP000678393"/>
    </source>
</evidence>
<gene>
    <name evidence="2" type="ORF">CUNI_LOCUS21110</name>
</gene>
<dbReference type="GO" id="GO:0007052">
    <property type="term" value="P:mitotic spindle organization"/>
    <property type="evidence" value="ECO:0007669"/>
    <property type="project" value="TreeGrafter"/>
</dbReference>
<dbReference type="InterPro" id="IPR027777">
    <property type="entry name" value="DCTN6"/>
</dbReference>
<organism evidence="2 3">
    <name type="scientific">Candidula unifasciata</name>
    <dbReference type="NCBI Taxonomy" id="100452"/>
    <lineage>
        <taxon>Eukaryota</taxon>
        <taxon>Metazoa</taxon>
        <taxon>Spiralia</taxon>
        <taxon>Lophotrochozoa</taxon>
        <taxon>Mollusca</taxon>
        <taxon>Gastropoda</taxon>
        <taxon>Heterobranchia</taxon>
        <taxon>Euthyneura</taxon>
        <taxon>Panpulmonata</taxon>
        <taxon>Eupulmonata</taxon>
        <taxon>Stylommatophora</taxon>
        <taxon>Helicina</taxon>
        <taxon>Helicoidea</taxon>
        <taxon>Geomitridae</taxon>
        <taxon>Candidula</taxon>
    </lineage>
</organism>
<dbReference type="OrthoDB" id="2355at2759"/>
<reference evidence="2" key="1">
    <citation type="submission" date="2021-04" db="EMBL/GenBank/DDBJ databases">
        <authorList>
            <consortium name="Molecular Ecology Group"/>
        </authorList>
    </citation>
    <scope>NUCLEOTIDE SEQUENCE</scope>
</reference>
<accession>A0A8S4A5I8</accession>